<dbReference type="EC" id="3.1.1.-" evidence="3"/>
<organism evidence="6 7">
    <name type="scientific">Steroidobacter agaridevorans</name>
    <dbReference type="NCBI Taxonomy" id="2695856"/>
    <lineage>
        <taxon>Bacteria</taxon>
        <taxon>Pseudomonadati</taxon>
        <taxon>Pseudomonadota</taxon>
        <taxon>Gammaproteobacteria</taxon>
        <taxon>Steroidobacterales</taxon>
        <taxon>Steroidobacteraceae</taxon>
        <taxon>Steroidobacter</taxon>
    </lineage>
</organism>
<name>A0A829YGH5_9GAMM</name>
<dbReference type="InterPro" id="IPR050309">
    <property type="entry name" value="Type-B_Carboxylest/Lipase"/>
</dbReference>
<dbReference type="PROSITE" id="PS51318">
    <property type="entry name" value="TAT"/>
    <property type="match status" value="1"/>
</dbReference>
<dbReference type="EMBL" id="BLJN01000004">
    <property type="protein sequence ID" value="GFE82427.1"/>
    <property type="molecule type" value="Genomic_DNA"/>
</dbReference>
<keyword evidence="7" id="KW-1185">Reference proteome</keyword>
<dbReference type="SUPFAM" id="SSF53474">
    <property type="entry name" value="alpha/beta-Hydrolases"/>
    <property type="match status" value="1"/>
</dbReference>
<evidence type="ECO:0000256" key="4">
    <source>
        <dbReference type="SAM" id="MobiDB-lite"/>
    </source>
</evidence>
<evidence type="ECO:0000256" key="1">
    <source>
        <dbReference type="ARBA" id="ARBA00005964"/>
    </source>
</evidence>
<evidence type="ECO:0000313" key="6">
    <source>
        <dbReference type="EMBL" id="GFE82427.1"/>
    </source>
</evidence>
<dbReference type="Gene3D" id="3.40.50.1820">
    <property type="entry name" value="alpha/beta hydrolase"/>
    <property type="match status" value="1"/>
</dbReference>
<dbReference type="AlphaFoldDB" id="A0A829YGH5"/>
<dbReference type="GO" id="GO:0016787">
    <property type="term" value="F:hydrolase activity"/>
    <property type="evidence" value="ECO:0007669"/>
    <property type="project" value="UniProtKB-KW"/>
</dbReference>
<accession>A0A829YGH5</accession>
<proteinExistence type="inferred from homology"/>
<evidence type="ECO:0000259" key="5">
    <source>
        <dbReference type="Pfam" id="PF00135"/>
    </source>
</evidence>
<dbReference type="Proteomes" id="UP000445000">
    <property type="component" value="Unassembled WGS sequence"/>
</dbReference>
<feature type="signal peptide" evidence="3">
    <location>
        <begin position="1"/>
        <end position="27"/>
    </location>
</feature>
<dbReference type="InterPro" id="IPR006311">
    <property type="entry name" value="TAT_signal"/>
</dbReference>
<dbReference type="InterPro" id="IPR019826">
    <property type="entry name" value="Carboxylesterase_B_AS"/>
</dbReference>
<keyword evidence="3" id="KW-0732">Signal</keyword>
<dbReference type="PROSITE" id="PS00122">
    <property type="entry name" value="CARBOXYLESTERASE_B_1"/>
    <property type="match status" value="1"/>
</dbReference>
<keyword evidence="2 3" id="KW-0378">Hydrolase</keyword>
<feature type="chain" id="PRO_5033103851" description="Carboxylic ester hydrolase" evidence="3">
    <location>
        <begin position="28"/>
        <end position="526"/>
    </location>
</feature>
<comment type="caution">
    <text evidence="6">The sequence shown here is derived from an EMBL/GenBank/DDBJ whole genome shotgun (WGS) entry which is preliminary data.</text>
</comment>
<sequence length="526" mass="56173">MTTTISRRALTQGALAAGMLTALGATADSAVPEAVTRQGRVRGFTHNGAAVFLGLPYGADTSGANRFRPPQPPASWQGVRDATKPGHRAPQVKGPPPPREFLNYFAGGRADELTAMNEPMGENCLIVNVITPAADKRRRPVLFYIHGGGFTGGSGLTMTLGDQFVVREDVVLVTVNHRLGALGYMYLGDVSSDLAEGNPGMLDLVAALRWVRDNIAEFGGDPEKVTIFGESGGGVKVGYLLSMPQAKGLFRAAIIQSGLFPEPLARDRATIARRTFMEKVGAADIAALRALPYEKFVGPGTPGNMPAYDGRTLMAQPWAQAPAAAADVPLIIGYCKDELTLFALGDPALFKLEWADVPGRLAKALSLPPAAAERVVATYRAAFPKDDPSDGYFRISSDGSFGRAMVTMADRKAAQRPPVYFYRMELDTRLPPGLRAIHTAELPMTVGLSPRPDTAALTKQISATWAAFARSGDPNHAGLPTWKRYDSSSQNTMIFDITSRSGLDPQSAPRASLLEALAGVPLWNPL</sequence>
<feature type="domain" description="Carboxylesterase type B" evidence="5">
    <location>
        <begin position="33"/>
        <end position="499"/>
    </location>
</feature>
<dbReference type="Pfam" id="PF00135">
    <property type="entry name" value="COesterase"/>
    <property type="match status" value="1"/>
</dbReference>
<dbReference type="PANTHER" id="PTHR11559">
    <property type="entry name" value="CARBOXYLESTERASE"/>
    <property type="match status" value="1"/>
</dbReference>
<dbReference type="InterPro" id="IPR029058">
    <property type="entry name" value="AB_hydrolase_fold"/>
</dbReference>
<evidence type="ECO:0000256" key="2">
    <source>
        <dbReference type="ARBA" id="ARBA00022801"/>
    </source>
</evidence>
<reference evidence="7" key="1">
    <citation type="submission" date="2020-01" db="EMBL/GenBank/DDBJ databases">
        <title>'Steroidobacter agaridevorans' sp. nov., agar-degrading bacteria isolated from rhizosphere soils.</title>
        <authorList>
            <person name="Ikenaga M."/>
            <person name="Kataoka M."/>
            <person name="Murouchi A."/>
            <person name="Katsuragi S."/>
            <person name="Sakai M."/>
        </authorList>
    </citation>
    <scope>NUCLEOTIDE SEQUENCE [LARGE SCALE GENOMIC DNA]</scope>
    <source>
        <strain evidence="7">YU21-B</strain>
    </source>
</reference>
<dbReference type="RefSeq" id="WP_161814073.1">
    <property type="nucleotide sequence ID" value="NZ_BLJN01000004.1"/>
</dbReference>
<comment type="similarity">
    <text evidence="1 3">Belongs to the type-B carboxylesterase/lipase family.</text>
</comment>
<gene>
    <name evidence="6" type="ORF">GCM10011487_44270</name>
</gene>
<feature type="region of interest" description="Disordered" evidence="4">
    <location>
        <begin position="68"/>
        <end position="98"/>
    </location>
</feature>
<evidence type="ECO:0000313" key="7">
    <source>
        <dbReference type="Proteomes" id="UP000445000"/>
    </source>
</evidence>
<evidence type="ECO:0000256" key="3">
    <source>
        <dbReference type="RuleBase" id="RU361235"/>
    </source>
</evidence>
<dbReference type="InterPro" id="IPR002018">
    <property type="entry name" value="CarbesteraseB"/>
</dbReference>
<protein>
    <recommendedName>
        <fullName evidence="3">Carboxylic ester hydrolase</fullName>
        <ecNumber evidence="3">3.1.1.-</ecNumber>
    </recommendedName>
</protein>